<gene>
    <name evidence="2" type="ORF">QYS47_08025</name>
</gene>
<dbReference type="KEGG" id="marp:QYS47_08025"/>
<dbReference type="AlphaFoldDB" id="A0AA49JAH0"/>
<dbReference type="RefSeq" id="WP_322347867.1">
    <property type="nucleotide sequence ID" value="NZ_CP129968.2"/>
</dbReference>
<keyword evidence="1" id="KW-0472">Membrane</keyword>
<feature type="transmembrane region" description="Helical" evidence="1">
    <location>
        <begin position="87"/>
        <end position="110"/>
    </location>
</feature>
<feature type="transmembrane region" description="Helical" evidence="1">
    <location>
        <begin position="116"/>
        <end position="135"/>
    </location>
</feature>
<evidence type="ECO:0000313" key="2">
    <source>
        <dbReference type="EMBL" id="WKK82079.2"/>
    </source>
</evidence>
<keyword evidence="1" id="KW-1133">Transmembrane helix</keyword>
<organism evidence="2">
    <name type="scientific">Marivirga arenosa</name>
    <dbReference type="NCBI Taxonomy" id="3059076"/>
    <lineage>
        <taxon>Bacteria</taxon>
        <taxon>Pseudomonadati</taxon>
        <taxon>Bacteroidota</taxon>
        <taxon>Cytophagia</taxon>
        <taxon>Cytophagales</taxon>
        <taxon>Marivirgaceae</taxon>
        <taxon>Marivirga</taxon>
    </lineage>
</organism>
<protein>
    <recommendedName>
        <fullName evidence="3">Glycine zipper family protein</fullName>
    </recommendedName>
</protein>
<proteinExistence type="predicted"/>
<name>A0AA49JAH0_9BACT</name>
<reference evidence="2" key="1">
    <citation type="submission" date="2023-08" db="EMBL/GenBank/DDBJ databases">
        <title>Comparative genomics and taxonomic characterization of three novel marine species of genus Marivirga.</title>
        <authorList>
            <person name="Muhammad N."/>
            <person name="Kim S.-G."/>
        </authorList>
    </citation>
    <scope>NUCLEOTIDE SEQUENCE</scope>
    <source>
        <strain evidence="2">BKB1-2</strain>
    </source>
</reference>
<evidence type="ECO:0008006" key="3">
    <source>
        <dbReference type="Google" id="ProtNLM"/>
    </source>
</evidence>
<keyword evidence="1" id="KW-0812">Transmembrane</keyword>
<dbReference type="EMBL" id="CP129968">
    <property type="protein sequence ID" value="WKK82079.2"/>
    <property type="molecule type" value="Genomic_DNA"/>
</dbReference>
<accession>A0AA49JAH0</accession>
<dbReference type="Proteomes" id="UP001232019">
    <property type="component" value="Chromosome"/>
</dbReference>
<evidence type="ECO:0000256" key="1">
    <source>
        <dbReference type="SAM" id="Phobius"/>
    </source>
</evidence>
<sequence>MDTINPNFTGIRTKRLEKVIANYEKLLSELDNRELPDDILNTIDKEIIRINSEHNNEAKLYHLVNGSYYRILKLVRKSMGLVTKNHYLAIWMGIGMAAFGIPFGVMMGLILDNMAFMGSGIGIGLAIGLPIGAGMDKKAKEEGRQLDISM</sequence>